<protein>
    <submittedName>
        <fullName evidence="1">Serine-threonine protein kinase</fullName>
    </submittedName>
</protein>
<gene>
    <name evidence="1" type="ORF">B2A_01313</name>
</gene>
<dbReference type="Pfam" id="PF05147">
    <property type="entry name" value="LANC_like"/>
    <property type="match status" value="1"/>
</dbReference>
<keyword evidence="1" id="KW-0808">Transferase</keyword>
<dbReference type="GO" id="GO:0016301">
    <property type="term" value="F:kinase activity"/>
    <property type="evidence" value="ECO:0007669"/>
    <property type="project" value="UniProtKB-KW"/>
</dbReference>
<comment type="caution">
    <text evidence="1">The sequence shown here is derived from an EMBL/GenBank/DDBJ whole genome shotgun (WGS) entry which is preliminary data.</text>
</comment>
<evidence type="ECO:0000313" key="1">
    <source>
        <dbReference type="EMBL" id="EQD66053.1"/>
    </source>
</evidence>
<name>T1BC62_9ZZZZ</name>
<organism evidence="1">
    <name type="scientific">mine drainage metagenome</name>
    <dbReference type="NCBI Taxonomy" id="410659"/>
    <lineage>
        <taxon>unclassified sequences</taxon>
        <taxon>metagenomes</taxon>
        <taxon>ecological metagenomes</taxon>
    </lineage>
</organism>
<dbReference type="GO" id="GO:0031179">
    <property type="term" value="P:peptide modification"/>
    <property type="evidence" value="ECO:0007669"/>
    <property type="project" value="InterPro"/>
</dbReference>
<accession>T1BC62</accession>
<feature type="non-terminal residue" evidence="1">
    <location>
        <position position="1"/>
    </location>
</feature>
<reference evidence="1" key="1">
    <citation type="submission" date="2013-08" db="EMBL/GenBank/DDBJ databases">
        <authorList>
            <person name="Mendez C."/>
            <person name="Richter M."/>
            <person name="Ferrer M."/>
            <person name="Sanchez J."/>
        </authorList>
    </citation>
    <scope>NUCLEOTIDE SEQUENCE</scope>
</reference>
<dbReference type="EMBL" id="AUZZ01000974">
    <property type="protein sequence ID" value="EQD66053.1"/>
    <property type="molecule type" value="Genomic_DNA"/>
</dbReference>
<keyword evidence="1" id="KW-0418">Kinase</keyword>
<dbReference type="AlphaFoldDB" id="T1BC62"/>
<reference evidence="1" key="2">
    <citation type="journal article" date="2014" name="ISME J.">
        <title>Microbial stratification in low pH oxic and suboxic macroscopic growths along an acid mine drainage.</title>
        <authorList>
            <person name="Mendez-Garcia C."/>
            <person name="Mesa V."/>
            <person name="Sprenger R.R."/>
            <person name="Richter M."/>
            <person name="Diez M.S."/>
            <person name="Solano J."/>
            <person name="Bargiela R."/>
            <person name="Golyshina O.V."/>
            <person name="Manteca A."/>
            <person name="Ramos J.L."/>
            <person name="Gallego J.R."/>
            <person name="Llorente I."/>
            <person name="Martins Dos Santos V.A."/>
            <person name="Jensen O.N."/>
            <person name="Pelaez A.I."/>
            <person name="Sanchez J."/>
            <person name="Ferrer M."/>
        </authorList>
    </citation>
    <scope>NUCLEOTIDE SEQUENCE</scope>
</reference>
<dbReference type="GO" id="GO:0005975">
    <property type="term" value="P:carbohydrate metabolic process"/>
    <property type="evidence" value="ECO:0007669"/>
    <property type="project" value="InterPro"/>
</dbReference>
<proteinExistence type="predicted"/>
<dbReference type="InterPro" id="IPR012341">
    <property type="entry name" value="6hp_glycosidase-like_sf"/>
</dbReference>
<dbReference type="InterPro" id="IPR007822">
    <property type="entry name" value="LANC-like"/>
</dbReference>
<dbReference type="Gene3D" id="1.50.10.10">
    <property type="match status" value="1"/>
</dbReference>
<dbReference type="SUPFAM" id="SSF158745">
    <property type="entry name" value="LanC-like"/>
    <property type="match status" value="1"/>
</dbReference>
<sequence>IVAHSDTSLCHGIAGLGEIYLEAYRTFNEDRWLKKAMGIAEVLLALGNAKGTRSIEWIIGDLNYPIADLMVGSGSIVHFFLNLRTKGRVGFPLLVKN</sequence>